<sequence length="172" mass="18769">MVSNPWGRSPRFLWALVVMGMVALDQFTKAYFSATIPFGAGMEITSWFNLVHARNTGAAFSFLADAGGWQRYFLILISLLVVLPIAFVCLMKRTDPVQRWIGAAVVAGGSGNLIDRIQTGAVVDFLDLHWRGLHWPAFNLADVWVVAAALAWLVLSVRAPSGPKAAVGETRP</sequence>
<protein>
    <recommendedName>
        <fullName evidence="9">Lipoprotein signal peptidase</fullName>
        <ecNumber evidence="9">3.4.23.36</ecNumber>
    </recommendedName>
    <alternativeName>
        <fullName evidence="9">Prolipoprotein signal peptidase</fullName>
    </alternativeName>
    <alternativeName>
        <fullName evidence="9">Signal peptidase II</fullName>
        <shortName evidence="9">SPase II</shortName>
    </alternativeName>
</protein>
<evidence type="ECO:0000256" key="5">
    <source>
        <dbReference type="ARBA" id="ARBA00022750"/>
    </source>
</evidence>
<comment type="pathway">
    <text evidence="9">Protein modification; lipoprotein biosynthesis (signal peptide cleavage).</text>
</comment>
<keyword evidence="12" id="KW-1185">Reference proteome</keyword>
<dbReference type="KEGG" id="rsb:RS694_06515"/>
<evidence type="ECO:0000313" key="11">
    <source>
        <dbReference type="EMBL" id="APW42221.1"/>
    </source>
</evidence>
<dbReference type="EMBL" id="CP019239">
    <property type="protein sequence ID" value="APW42221.1"/>
    <property type="molecule type" value="Genomic_DNA"/>
</dbReference>
<comment type="similarity">
    <text evidence="1 9 10">Belongs to the peptidase A8 family.</text>
</comment>
<comment type="catalytic activity">
    <reaction evidence="9">
        <text>Release of signal peptides from bacterial membrane prolipoproteins. Hydrolyzes -Xaa-Yaa-Zaa-|-(S,diacylglyceryl)Cys-, in which Xaa is hydrophobic (preferably Leu), and Yaa (Ala or Ser) and Zaa (Gly or Ala) have small, neutral side chains.</text>
        <dbReference type="EC" id="3.4.23.36"/>
    </reaction>
</comment>
<organism evidence="11 12">
    <name type="scientific">Rhodoferax saidenbachensis</name>
    <dbReference type="NCBI Taxonomy" id="1484693"/>
    <lineage>
        <taxon>Bacteria</taxon>
        <taxon>Pseudomonadati</taxon>
        <taxon>Pseudomonadota</taxon>
        <taxon>Betaproteobacteria</taxon>
        <taxon>Burkholderiales</taxon>
        <taxon>Comamonadaceae</taxon>
        <taxon>Rhodoferax</taxon>
    </lineage>
</organism>
<comment type="subcellular location">
    <subcellularLocation>
        <location evidence="9">Cell membrane</location>
        <topology evidence="9">Multi-pass membrane protein</topology>
    </subcellularLocation>
</comment>
<dbReference type="STRING" id="1484693.RS694_06515"/>
<keyword evidence="4 9" id="KW-0812">Transmembrane</keyword>
<accession>A0A1P8K889</accession>
<keyword evidence="7 9" id="KW-1133">Transmembrane helix</keyword>
<dbReference type="PANTHER" id="PTHR33695">
    <property type="entry name" value="LIPOPROTEIN SIGNAL PEPTIDASE"/>
    <property type="match status" value="1"/>
</dbReference>
<dbReference type="AlphaFoldDB" id="A0A1P8K889"/>
<dbReference type="RefSeq" id="WP_037246920.1">
    <property type="nucleotide sequence ID" value="NZ_CP019239.1"/>
</dbReference>
<dbReference type="GO" id="GO:0004190">
    <property type="term" value="F:aspartic-type endopeptidase activity"/>
    <property type="evidence" value="ECO:0007669"/>
    <property type="project" value="UniProtKB-UniRule"/>
</dbReference>
<dbReference type="NCBIfam" id="TIGR00077">
    <property type="entry name" value="lspA"/>
    <property type="match status" value="1"/>
</dbReference>
<keyword evidence="8 9" id="KW-0472">Membrane</keyword>
<dbReference type="Pfam" id="PF01252">
    <property type="entry name" value="Peptidase_A8"/>
    <property type="match status" value="1"/>
</dbReference>
<comment type="function">
    <text evidence="9">This protein specifically catalyzes the removal of signal peptides from prolipoproteins.</text>
</comment>
<evidence type="ECO:0000256" key="10">
    <source>
        <dbReference type="RuleBase" id="RU004181"/>
    </source>
</evidence>
<evidence type="ECO:0000256" key="2">
    <source>
        <dbReference type="ARBA" id="ARBA00022475"/>
    </source>
</evidence>
<evidence type="ECO:0000256" key="7">
    <source>
        <dbReference type="ARBA" id="ARBA00022989"/>
    </source>
</evidence>
<feature type="transmembrane region" description="Helical" evidence="9">
    <location>
        <begin position="12"/>
        <end position="32"/>
    </location>
</feature>
<evidence type="ECO:0000256" key="8">
    <source>
        <dbReference type="ARBA" id="ARBA00023136"/>
    </source>
</evidence>
<keyword evidence="2 9" id="KW-1003">Cell membrane</keyword>
<evidence type="ECO:0000256" key="6">
    <source>
        <dbReference type="ARBA" id="ARBA00022801"/>
    </source>
</evidence>
<feature type="transmembrane region" description="Helical" evidence="9">
    <location>
        <begin position="72"/>
        <end position="90"/>
    </location>
</feature>
<name>A0A1P8K889_9BURK</name>
<dbReference type="PRINTS" id="PR00781">
    <property type="entry name" value="LIPOSIGPTASE"/>
</dbReference>
<dbReference type="HAMAP" id="MF_00161">
    <property type="entry name" value="LspA"/>
    <property type="match status" value="1"/>
</dbReference>
<evidence type="ECO:0000256" key="4">
    <source>
        <dbReference type="ARBA" id="ARBA00022692"/>
    </source>
</evidence>
<keyword evidence="5 9" id="KW-0064">Aspartyl protease</keyword>
<feature type="active site" evidence="9">
    <location>
        <position position="142"/>
    </location>
</feature>
<dbReference type="GO" id="GO:0005886">
    <property type="term" value="C:plasma membrane"/>
    <property type="evidence" value="ECO:0007669"/>
    <property type="project" value="UniProtKB-SubCell"/>
</dbReference>
<evidence type="ECO:0000256" key="3">
    <source>
        <dbReference type="ARBA" id="ARBA00022670"/>
    </source>
</evidence>
<dbReference type="PANTHER" id="PTHR33695:SF1">
    <property type="entry name" value="LIPOPROTEIN SIGNAL PEPTIDASE"/>
    <property type="match status" value="1"/>
</dbReference>
<evidence type="ECO:0000313" key="12">
    <source>
        <dbReference type="Proteomes" id="UP000186110"/>
    </source>
</evidence>
<dbReference type="eggNOG" id="COG0597">
    <property type="taxonomic scope" value="Bacteria"/>
</dbReference>
<gene>
    <name evidence="9" type="primary">lspA</name>
    <name evidence="11" type="ORF">RS694_06515</name>
</gene>
<dbReference type="UniPathway" id="UPA00665"/>
<keyword evidence="6 9" id="KW-0378">Hydrolase</keyword>
<dbReference type="EC" id="3.4.23.36" evidence="9"/>
<comment type="caution">
    <text evidence="9">Lacks conserved residue(s) required for the propagation of feature annotation.</text>
</comment>
<dbReference type="Proteomes" id="UP000186110">
    <property type="component" value="Chromosome"/>
</dbReference>
<dbReference type="InterPro" id="IPR001872">
    <property type="entry name" value="Peptidase_A8"/>
</dbReference>
<evidence type="ECO:0000256" key="9">
    <source>
        <dbReference type="HAMAP-Rule" id="MF_00161"/>
    </source>
</evidence>
<evidence type="ECO:0000256" key="1">
    <source>
        <dbReference type="ARBA" id="ARBA00006139"/>
    </source>
</evidence>
<reference evidence="11 12" key="1">
    <citation type="submission" date="2017-01" db="EMBL/GenBank/DDBJ databases">
        <authorList>
            <person name="Mah S.A."/>
            <person name="Swanson W.J."/>
            <person name="Moy G.W."/>
            <person name="Vacquier V.D."/>
        </authorList>
    </citation>
    <scope>NUCLEOTIDE SEQUENCE [LARGE SCALE GENOMIC DNA]</scope>
    <source>
        <strain evidence="11 12">DSM 22694</strain>
    </source>
</reference>
<keyword evidence="3 9" id="KW-0645">Protease</keyword>
<feature type="active site" evidence="9">
    <location>
        <position position="124"/>
    </location>
</feature>
<dbReference type="GO" id="GO:0006508">
    <property type="term" value="P:proteolysis"/>
    <property type="evidence" value="ECO:0007669"/>
    <property type="project" value="UniProtKB-KW"/>
</dbReference>
<proteinExistence type="inferred from homology"/>